<dbReference type="EMBL" id="JRWM01000008">
    <property type="protein sequence ID" value="KHA61108.1"/>
    <property type="molecule type" value="Genomic_DNA"/>
</dbReference>
<evidence type="ECO:0000313" key="2">
    <source>
        <dbReference type="EMBL" id="KHA61108.1"/>
    </source>
</evidence>
<name>A0ABR4YCA4_9VIBR</name>
<protein>
    <submittedName>
        <fullName evidence="2">Uncharacterized protein</fullName>
    </submittedName>
</protein>
<dbReference type="Proteomes" id="UP000030520">
    <property type="component" value="Unassembled WGS sequence"/>
</dbReference>
<keyword evidence="1" id="KW-0472">Membrane</keyword>
<evidence type="ECO:0000313" key="3">
    <source>
        <dbReference type="Proteomes" id="UP000030520"/>
    </source>
</evidence>
<reference evidence="2 3" key="1">
    <citation type="submission" date="2014-10" db="EMBL/GenBank/DDBJ databases">
        <title>Genome sequencing of Vibrio variabilis T01.</title>
        <authorList>
            <person name="Chan K.-G."/>
            <person name="Mohamad N.I."/>
        </authorList>
    </citation>
    <scope>NUCLEOTIDE SEQUENCE [LARGE SCALE GENOMIC DNA]</scope>
    <source>
        <strain evidence="2 3">T01</strain>
    </source>
</reference>
<proteinExistence type="predicted"/>
<organism evidence="2 3">
    <name type="scientific">Vibrio variabilis</name>
    <dbReference type="NCBI Taxonomy" id="990271"/>
    <lineage>
        <taxon>Bacteria</taxon>
        <taxon>Pseudomonadati</taxon>
        <taxon>Pseudomonadota</taxon>
        <taxon>Gammaproteobacteria</taxon>
        <taxon>Vibrionales</taxon>
        <taxon>Vibrionaceae</taxon>
        <taxon>Vibrio</taxon>
    </lineage>
</organism>
<feature type="transmembrane region" description="Helical" evidence="1">
    <location>
        <begin position="12"/>
        <end position="29"/>
    </location>
</feature>
<evidence type="ECO:0000256" key="1">
    <source>
        <dbReference type="SAM" id="Phobius"/>
    </source>
</evidence>
<keyword evidence="1" id="KW-0812">Transmembrane</keyword>
<feature type="transmembrane region" description="Helical" evidence="1">
    <location>
        <begin position="35"/>
        <end position="55"/>
    </location>
</feature>
<sequence>MTGSKLRKILRWTHLLCAVIAGTYFYSPFNDNTVFHLLTLWVAVPLLGLTGLGMWKQGTLMGWMNNSKTISAK</sequence>
<dbReference type="RefSeq" id="WP_038214085.1">
    <property type="nucleotide sequence ID" value="NZ_JRWM01000008.1"/>
</dbReference>
<keyword evidence="3" id="KW-1185">Reference proteome</keyword>
<gene>
    <name evidence="2" type="ORF">NL53_07905</name>
</gene>
<accession>A0ABR4YCA4</accession>
<comment type="caution">
    <text evidence="2">The sequence shown here is derived from an EMBL/GenBank/DDBJ whole genome shotgun (WGS) entry which is preliminary data.</text>
</comment>
<keyword evidence="1" id="KW-1133">Transmembrane helix</keyword>